<feature type="region of interest" description="Disordered" evidence="17">
    <location>
        <begin position="862"/>
        <end position="900"/>
    </location>
</feature>
<keyword evidence="8" id="KW-0677">Repeat</keyword>
<dbReference type="SUPFAM" id="SSF159034">
    <property type="entry name" value="Mib/herc2 domain-like"/>
    <property type="match status" value="2"/>
</dbReference>
<name>A0A7M7NWC9_STRPU</name>
<dbReference type="Gene3D" id="3.30.60.90">
    <property type="match status" value="1"/>
</dbReference>
<evidence type="ECO:0000256" key="10">
    <source>
        <dbReference type="ARBA" id="ARBA00022771"/>
    </source>
</evidence>
<dbReference type="InterPro" id="IPR008271">
    <property type="entry name" value="Ser/Thr_kinase_AS"/>
</dbReference>
<dbReference type="SUPFAM" id="SSF48403">
    <property type="entry name" value="Ankyrin repeat"/>
    <property type="match status" value="1"/>
</dbReference>
<evidence type="ECO:0000256" key="2">
    <source>
        <dbReference type="ARBA" id="ARBA00004496"/>
    </source>
</evidence>
<evidence type="ECO:0000256" key="17">
    <source>
        <dbReference type="SAM" id="MobiDB-lite"/>
    </source>
</evidence>
<reference evidence="21" key="2">
    <citation type="submission" date="2021-01" db="UniProtKB">
        <authorList>
            <consortium name="EnsemblMetazoa"/>
        </authorList>
    </citation>
    <scope>IDENTIFICATION</scope>
</reference>
<evidence type="ECO:0000313" key="21">
    <source>
        <dbReference type="EnsemblMetazoa" id="XP_030842384"/>
    </source>
</evidence>
<evidence type="ECO:0000256" key="15">
    <source>
        <dbReference type="PROSITE-ProRule" id="PRU00228"/>
    </source>
</evidence>
<keyword evidence="6" id="KW-0808">Transferase</keyword>
<dbReference type="AlphaFoldDB" id="A0A7M7NWC9"/>
<dbReference type="PANTHER" id="PTHR24202:SF4">
    <property type="entry name" value="E3 UBIQUITIN-PROTEIN LIGASE MIB2-RELATED"/>
    <property type="match status" value="1"/>
</dbReference>
<evidence type="ECO:0000256" key="1">
    <source>
        <dbReference type="ARBA" id="ARBA00000900"/>
    </source>
</evidence>
<keyword evidence="10 15" id="KW-0863">Zinc-finger</keyword>
<evidence type="ECO:0000313" key="22">
    <source>
        <dbReference type="Proteomes" id="UP000007110"/>
    </source>
</evidence>
<dbReference type="Pfam" id="PF00569">
    <property type="entry name" value="ZZ"/>
    <property type="match status" value="1"/>
</dbReference>
<evidence type="ECO:0000256" key="5">
    <source>
        <dbReference type="ARBA" id="ARBA00022490"/>
    </source>
</evidence>
<comment type="subcellular location">
    <subcellularLocation>
        <location evidence="2">Cytoplasm</location>
    </subcellularLocation>
</comment>
<dbReference type="InterPro" id="IPR000433">
    <property type="entry name" value="Znf_ZZ"/>
</dbReference>
<dbReference type="InterPro" id="IPR043145">
    <property type="entry name" value="Znf_ZZ_sf"/>
</dbReference>
<accession>A0A7M7NWC9</accession>
<feature type="region of interest" description="Disordered" evidence="17">
    <location>
        <begin position="13"/>
        <end position="37"/>
    </location>
</feature>
<feature type="repeat" description="ANK" evidence="14">
    <location>
        <begin position="707"/>
        <end position="739"/>
    </location>
</feature>
<dbReference type="PROSITE" id="PS50297">
    <property type="entry name" value="ANK_REP_REGION"/>
    <property type="match status" value="4"/>
</dbReference>
<evidence type="ECO:0000256" key="14">
    <source>
        <dbReference type="PROSITE-ProRule" id="PRU00023"/>
    </source>
</evidence>
<feature type="region of interest" description="Disordered" evidence="17">
    <location>
        <begin position="420"/>
        <end position="442"/>
    </location>
</feature>
<evidence type="ECO:0000256" key="7">
    <source>
        <dbReference type="ARBA" id="ARBA00022723"/>
    </source>
</evidence>
<dbReference type="PROSITE" id="PS50088">
    <property type="entry name" value="ANK_REPEAT"/>
    <property type="match status" value="5"/>
</dbReference>
<feature type="domain" description="ZZ-type" evidence="19">
    <location>
        <begin position="82"/>
        <end position="136"/>
    </location>
</feature>
<keyword evidence="11" id="KW-0833">Ubl conjugation pathway</keyword>
<evidence type="ECO:0000259" key="20">
    <source>
        <dbReference type="PROSITE" id="PS51416"/>
    </source>
</evidence>
<evidence type="ECO:0000256" key="6">
    <source>
        <dbReference type="ARBA" id="ARBA00022679"/>
    </source>
</evidence>
<dbReference type="Pfam" id="PF06701">
    <property type="entry name" value="MIB_HERC2"/>
    <property type="match status" value="2"/>
</dbReference>
<dbReference type="InterPro" id="IPR036770">
    <property type="entry name" value="Ankyrin_rpt-contain_sf"/>
</dbReference>
<dbReference type="FunFam" id="1.25.40.20:FF:000625">
    <property type="entry name" value="Uncharacterized protein"/>
    <property type="match status" value="1"/>
</dbReference>
<dbReference type="SUPFAM" id="SSF56112">
    <property type="entry name" value="Protein kinase-like (PK-like)"/>
    <property type="match status" value="1"/>
</dbReference>
<dbReference type="PROSITE" id="PS01357">
    <property type="entry name" value="ZF_ZZ_1"/>
    <property type="match status" value="1"/>
</dbReference>
<feature type="repeat" description="ANK" evidence="14">
    <location>
        <begin position="671"/>
        <end position="706"/>
    </location>
</feature>
<dbReference type="FunFam" id="1.25.40.20:FF:000667">
    <property type="entry name" value="Predicted protein"/>
    <property type="match status" value="1"/>
</dbReference>
<evidence type="ECO:0000256" key="8">
    <source>
        <dbReference type="ARBA" id="ARBA00022737"/>
    </source>
</evidence>
<keyword evidence="22" id="KW-1185">Reference proteome</keyword>
<dbReference type="GO" id="GO:0005737">
    <property type="term" value="C:cytoplasm"/>
    <property type="evidence" value="ECO:0000318"/>
    <property type="project" value="GO_Central"/>
</dbReference>
<dbReference type="OrthoDB" id="2418081at2759"/>
<dbReference type="RefSeq" id="XP_030842384.1">
    <property type="nucleotide sequence ID" value="XM_030986524.1"/>
</dbReference>
<dbReference type="InterPro" id="IPR037252">
    <property type="entry name" value="Mib_Herc2_sf"/>
</dbReference>
<evidence type="ECO:0000256" key="4">
    <source>
        <dbReference type="ARBA" id="ARBA00012483"/>
    </source>
</evidence>
<dbReference type="FunFam" id="3.30.200.20:FF:000907">
    <property type="entry name" value="Probable serine/threonine-protein kinase gdt2"/>
    <property type="match status" value="1"/>
</dbReference>
<dbReference type="Gene3D" id="1.10.510.10">
    <property type="entry name" value="Transferase(Phosphotransferase) domain 1"/>
    <property type="match status" value="1"/>
</dbReference>
<dbReference type="FunFam" id="2.30.30.40:FF:000044">
    <property type="entry name" value="E3 ubiquitin-protein ligase MIB2, putative"/>
    <property type="match status" value="1"/>
</dbReference>
<dbReference type="InterPro" id="IPR002110">
    <property type="entry name" value="Ankyrin_rpt"/>
</dbReference>
<comment type="pathway">
    <text evidence="3">Protein modification; protein ubiquitination.</text>
</comment>
<evidence type="ECO:0000259" key="19">
    <source>
        <dbReference type="PROSITE" id="PS50135"/>
    </source>
</evidence>
<dbReference type="PROSITE" id="PS51416">
    <property type="entry name" value="MIB_HERC2"/>
    <property type="match status" value="2"/>
</dbReference>
<protein>
    <recommendedName>
        <fullName evidence="4">RING-type E3 ubiquitin transferase</fullName>
        <ecNumber evidence="4">2.3.2.27</ecNumber>
    </recommendedName>
</protein>
<dbReference type="FunFam" id="1.25.40.20:FF:000543">
    <property type="entry name" value="Uncharacterized protein"/>
    <property type="match status" value="1"/>
</dbReference>
<dbReference type="GO" id="GO:0016567">
    <property type="term" value="P:protein ubiquitination"/>
    <property type="evidence" value="ECO:0000318"/>
    <property type="project" value="GO_Central"/>
</dbReference>
<evidence type="ECO:0000256" key="12">
    <source>
        <dbReference type="ARBA" id="ARBA00022833"/>
    </source>
</evidence>
<dbReference type="EnsemblMetazoa" id="XM_030986524">
    <property type="protein sequence ID" value="XP_030842384"/>
    <property type="gene ID" value="LOC105442324"/>
</dbReference>
<dbReference type="GO" id="GO:0005524">
    <property type="term" value="F:ATP binding"/>
    <property type="evidence" value="ECO:0007669"/>
    <property type="project" value="UniProtKB-UniRule"/>
</dbReference>
<dbReference type="Proteomes" id="UP000007110">
    <property type="component" value="Unassembled WGS sequence"/>
</dbReference>
<feature type="repeat" description="ANK" evidence="14">
    <location>
        <begin position="570"/>
        <end position="602"/>
    </location>
</feature>
<dbReference type="Pfam" id="PF12796">
    <property type="entry name" value="Ank_2"/>
    <property type="match status" value="3"/>
</dbReference>
<dbReference type="EC" id="2.3.2.27" evidence="4"/>
<dbReference type="GO" id="GO:0008270">
    <property type="term" value="F:zinc ion binding"/>
    <property type="evidence" value="ECO:0007669"/>
    <property type="project" value="UniProtKB-KW"/>
</dbReference>
<keyword evidence="7" id="KW-0479">Metal-binding</keyword>
<dbReference type="SMART" id="SM00291">
    <property type="entry name" value="ZnF_ZZ"/>
    <property type="match status" value="1"/>
</dbReference>
<dbReference type="GeneID" id="105442324"/>
<sequence length="1182" mass="129390">MATVEVGQRVVRSATWTSGDQDGGEGHLGTVVKLKDQDPQDPIPIGWAKIRWDNGNVNNYQVGSSGSYDLALFDSAPAGVIHVGIVCDSCSVNPIAGIRWKCSDQSCPDYDLCTPCYMNDKHDLTHTFTRFTSRKETGTPVTPRFREAKTVSRGLCPGAEVCRGKDWQGDDKDGDSGTMVEICPFSERPRSGVTVCWTQSKLVTTHRVGFDGKMDLKCTTAGTGIGYYATHLPVLGKEVGLKVGDLVAITLDRETLQIMQQMDGREWLPEMGNLYGKVAKVTGINLNGNAEVNYPGKKEQPFTFNPDVLNKVPRLGKGDRVQINKDLTFVMNLQENSQNGWVDGMEKCLGMEGTVMNVDSRYNSRVRLIGLENIWSWHPCCLVLVKKNSSDDDEQGAESLGLKLDGSGHTEMLKALLSRLKTEANSSSDSDSDEGGDRDGSGQTKMLKALLSLLKTKAGSSSDSDSGEGDEESQLIKAAKRGKVERVVEILSTSPEKANVKVGGKTALHKAAAQGHLEVVQALLESGAEIDITTDDGGNTPLIYSVEGDEPAITKYLIGKGADINRGNDNGRRAIHQAAYKGLVDCARVLINHGCDVNVQDTEKDTPLHDAIMKSRLDVIELLVKVPDLDVTIPDERGFTALQFAALKDKPEAAELIARSCPQSIVVAKDDGFNILHICAVNNHVEVMKAVMAMKDHGLDVNAKESRGLTALHLAANDGYSHCIEFLMSQGADINLRGKDDHTALHILASTAGKDPSDIKDTPTLRKIRKRFRDCGVDNSAAAALCYMVLKGASIDLENVKCRTPLYYIRNAELKKTLKKIAREKTSDDMSSWEDLGEDEDVKKGRLSSNSVNVDDDDIIVKRNDGLSGTDKGSPNRIRQDSAESESGADGPAVNQKKTDKPKIEVFDLVHKIEVSDLDMGPVVGKGQFGVVHRASWRGTPVAVKKISMMGSRKDEIEKEVAIHRRACHPNIVQMMALGYQGNEAFLVMQFIEGPSLHTVIFPDRDDVKIPLDWAKQLQISCEVLQAVTFMHACYILHLDIKPANILVDSATIRPYICDLGLAHIKNRNLMSQSAVNMRGTPCFMPPEALGATEPGYRHSNKHDIWSVAGTLVELYSMKRLWGDSMNPLVLMARIYTGQMGKPDSLTAVDPKVQKILEPCFEQKPEKRPSASNLLDQFNDLI</sequence>
<dbReference type="InterPro" id="IPR040847">
    <property type="entry name" value="SH3_15"/>
</dbReference>
<dbReference type="InterPro" id="IPR000719">
    <property type="entry name" value="Prot_kinase_dom"/>
</dbReference>
<feature type="repeat" description="ANK" evidence="14">
    <location>
        <begin position="503"/>
        <end position="535"/>
    </location>
</feature>
<feature type="repeat" description="ANK" evidence="14">
    <location>
        <begin position="537"/>
        <end position="569"/>
    </location>
</feature>
<proteinExistence type="predicted"/>
<dbReference type="Pfam" id="PF18346">
    <property type="entry name" value="SH3_15"/>
    <property type="match status" value="2"/>
</dbReference>
<keyword evidence="12" id="KW-0862">Zinc</keyword>
<feature type="domain" description="MIB/HERC2" evidence="20">
    <location>
        <begin position="147"/>
        <end position="222"/>
    </location>
</feature>
<organism evidence="21 22">
    <name type="scientific">Strongylocentrotus purpuratus</name>
    <name type="common">Purple sea urchin</name>
    <dbReference type="NCBI Taxonomy" id="7668"/>
    <lineage>
        <taxon>Eukaryota</taxon>
        <taxon>Metazoa</taxon>
        <taxon>Echinodermata</taxon>
        <taxon>Eleutherozoa</taxon>
        <taxon>Echinozoa</taxon>
        <taxon>Echinoidea</taxon>
        <taxon>Euechinoidea</taxon>
        <taxon>Echinacea</taxon>
        <taxon>Camarodonta</taxon>
        <taxon>Echinidea</taxon>
        <taxon>Strongylocentrotidae</taxon>
        <taxon>Strongylocentrotus</taxon>
    </lineage>
</organism>
<dbReference type="InParanoid" id="A0A7M7NWC9"/>
<dbReference type="PRINTS" id="PR01415">
    <property type="entry name" value="ANKYRIN"/>
</dbReference>
<keyword evidence="5" id="KW-0963">Cytoplasm</keyword>
<dbReference type="Pfam" id="PF00069">
    <property type="entry name" value="Pkinase"/>
    <property type="match status" value="1"/>
</dbReference>
<keyword evidence="14" id="KW-0040">ANK repeat</keyword>
<dbReference type="SMART" id="SM00220">
    <property type="entry name" value="S_TKc"/>
    <property type="match status" value="1"/>
</dbReference>
<dbReference type="PROSITE" id="PS50135">
    <property type="entry name" value="ZF_ZZ_2"/>
    <property type="match status" value="1"/>
</dbReference>
<evidence type="ECO:0000259" key="18">
    <source>
        <dbReference type="PROSITE" id="PS50011"/>
    </source>
</evidence>
<dbReference type="InterPro" id="IPR010606">
    <property type="entry name" value="Mib_Herc2"/>
</dbReference>
<evidence type="ECO:0000256" key="16">
    <source>
        <dbReference type="PROSITE-ProRule" id="PRU10141"/>
    </source>
</evidence>
<dbReference type="InterPro" id="IPR017441">
    <property type="entry name" value="Protein_kinase_ATP_BS"/>
</dbReference>
<dbReference type="SUPFAM" id="SSF57850">
    <property type="entry name" value="RING/U-box"/>
    <property type="match status" value="1"/>
</dbReference>
<feature type="compositionally biased region" description="Acidic residues" evidence="17">
    <location>
        <begin position="831"/>
        <end position="840"/>
    </location>
</feature>
<dbReference type="FunFam" id="3.30.60.90:FF:000004">
    <property type="entry name" value="Putative E3 ubiquitin-protein ligase MIB2"/>
    <property type="match status" value="1"/>
</dbReference>
<dbReference type="InterPro" id="IPR011009">
    <property type="entry name" value="Kinase-like_dom_sf"/>
</dbReference>
<dbReference type="GO" id="GO:0061630">
    <property type="term" value="F:ubiquitin protein ligase activity"/>
    <property type="evidence" value="ECO:0000318"/>
    <property type="project" value="GO_Central"/>
</dbReference>
<evidence type="ECO:0000256" key="9">
    <source>
        <dbReference type="ARBA" id="ARBA00022741"/>
    </source>
</evidence>
<evidence type="ECO:0000256" key="3">
    <source>
        <dbReference type="ARBA" id="ARBA00004906"/>
    </source>
</evidence>
<dbReference type="Gene3D" id="1.25.40.20">
    <property type="entry name" value="Ankyrin repeat-containing domain"/>
    <property type="match status" value="3"/>
</dbReference>
<dbReference type="KEGG" id="spu:105442324"/>
<feature type="region of interest" description="Disordered" evidence="17">
    <location>
        <begin position="827"/>
        <end position="849"/>
    </location>
</feature>
<dbReference type="GO" id="GO:0004672">
    <property type="term" value="F:protein kinase activity"/>
    <property type="evidence" value="ECO:0007669"/>
    <property type="project" value="InterPro"/>
</dbReference>
<keyword evidence="13 16" id="KW-0067">ATP-binding</keyword>
<feature type="binding site" evidence="16">
    <location>
        <position position="946"/>
    </location>
    <ligand>
        <name>ATP</name>
        <dbReference type="ChEBI" id="CHEBI:30616"/>
    </ligand>
</feature>
<dbReference type="PROSITE" id="PS00107">
    <property type="entry name" value="PROTEIN_KINASE_ATP"/>
    <property type="match status" value="1"/>
</dbReference>
<dbReference type="UniPathway" id="UPA00143"/>
<dbReference type="PANTHER" id="PTHR24202">
    <property type="entry name" value="E3 UBIQUITIN-PROTEIN LIGASE MIB2"/>
    <property type="match status" value="1"/>
</dbReference>
<dbReference type="PROSITE" id="PS50011">
    <property type="entry name" value="PROTEIN_KINASE_DOM"/>
    <property type="match status" value="1"/>
</dbReference>
<evidence type="ECO:0000256" key="11">
    <source>
        <dbReference type="ARBA" id="ARBA00022786"/>
    </source>
</evidence>
<evidence type="ECO:0000256" key="13">
    <source>
        <dbReference type="ARBA" id="ARBA00022840"/>
    </source>
</evidence>
<feature type="region of interest" description="Disordered" evidence="17">
    <location>
        <begin position="458"/>
        <end position="478"/>
    </location>
</feature>
<comment type="catalytic activity">
    <reaction evidence="1">
        <text>S-ubiquitinyl-[E2 ubiquitin-conjugating enzyme]-L-cysteine + [acceptor protein]-L-lysine = [E2 ubiquitin-conjugating enzyme]-L-cysteine + N(6)-ubiquitinyl-[acceptor protein]-L-lysine.</text>
        <dbReference type="EC" id="2.3.2.27"/>
    </reaction>
</comment>
<dbReference type="SMART" id="SM00248">
    <property type="entry name" value="ANK"/>
    <property type="match status" value="9"/>
</dbReference>
<dbReference type="PROSITE" id="PS00108">
    <property type="entry name" value="PROTEIN_KINASE_ST"/>
    <property type="match status" value="1"/>
</dbReference>
<keyword evidence="9 16" id="KW-0547">Nucleotide-binding</keyword>
<feature type="domain" description="Protein kinase" evidence="18">
    <location>
        <begin position="918"/>
        <end position="1182"/>
    </location>
</feature>
<reference evidence="22" key="1">
    <citation type="submission" date="2015-02" db="EMBL/GenBank/DDBJ databases">
        <title>Genome sequencing for Strongylocentrotus purpuratus.</title>
        <authorList>
            <person name="Murali S."/>
            <person name="Liu Y."/>
            <person name="Vee V."/>
            <person name="English A."/>
            <person name="Wang M."/>
            <person name="Skinner E."/>
            <person name="Han Y."/>
            <person name="Muzny D.M."/>
            <person name="Worley K.C."/>
            <person name="Gibbs R.A."/>
        </authorList>
    </citation>
    <scope>NUCLEOTIDE SEQUENCE</scope>
</reference>
<dbReference type="Gene3D" id="2.30.30.40">
    <property type="entry name" value="SH3 Domains"/>
    <property type="match status" value="2"/>
</dbReference>
<feature type="domain" description="MIB/HERC2" evidence="20">
    <location>
        <begin position="1"/>
        <end position="76"/>
    </location>
</feature>
<dbReference type="FunFam" id="1.10.510.10:FF:001916">
    <property type="entry name" value="Uncharacterized protein"/>
    <property type="match status" value="1"/>
</dbReference>